<keyword evidence="2" id="KW-1185">Reference proteome</keyword>
<dbReference type="InParanoid" id="A0A2P5HWK6"/>
<protein>
    <submittedName>
        <fullName evidence="1">Uncharacterized protein</fullName>
    </submittedName>
</protein>
<organism evidence="1 2">
    <name type="scientific">Diaporthe helianthi</name>
    <dbReference type="NCBI Taxonomy" id="158607"/>
    <lineage>
        <taxon>Eukaryota</taxon>
        <taxon>Fungi</taxon>
        <taxon>Dikarya</taxon>
        <taxon>Ascomycota</taxon>
        <taxon>Pezizomycotina</taxon>
        <taxon>Sordariomycetes</taxon>
        <taxon>Sordariomycetidae</taxon>
        <taxon>Diaporthales</taxon>
        <taxon>Diaporthaceae</taxon>
        <taxon>Diaporthe</taxon>
    </lineage>
</organism>
<comment type="caution">
    <text evidence="1">The sequence shown here is derived from an EMBL/GenBank/DDBJ whole genome shotgun (WGS) entry which is preliminary data.</text>
</comment>
<proteinExistence type="predicted"/>
<dbReference type="Proteomes" id="UP000094444">
    <property type="component" value="Unassembled WGS sequence"/>
</dbReference>
<evidence type="ECO:0000313" key="2">
    <source>
        <dbReference type="Proteomes" id="UP000094444"/>
    </source>
</evidence>
<accession>A0A2P5HWK6</accession>
<dbReference type="AlphaFoldDB" id="A0A2P5HWK6"/>
<reference evidence="1" key="1">
    <citation type="submission" date="2017-09" db="EMBL/GenBank/DDBJ databases">
        <title>Polyketide synthases of a Diaporthe helianthi virulent isolate.</title>
        <authorList>
            <person name="Baroncelli R."/>
        </authorList>
    </citation>
    <scope>NUCLEOTIDE SEQUENCE [LARGE SCALE GENOMIC DNA]</scope>
    <source>
        <strain evidence="1">7/96</strain>
    </source>
</reference>
<name>A0A2P5HWK6_DIAHE</name>
<gene>
    <name evidence="1" type="ORF">DHEL01_v206974</name>
</gene>
<evidence type="ECO:0000313" key="1">
    <source>
        <dbReference type="EMBL" id="POS74637.1"/>
    </source>
</evidence>
<sequence>MRSVASGGIDRNGAAVKRAAAHLCIARVQVPASFGELGQPALEASHPLMSPSGSSHQILLHVLLLRALTPSHAAASGRAFLSR</sequence>
<dbReference type="EMBL" id="MAVT02000600">
    <property type="protein sequence ID" value="POS74637.1"/>
    <property type="molecule type" value="Genomic_DNA"/>
</dbReference>